<organism evidence="1 2">
    <name type="scientific">Lagenidium giganteum</name>
    <dbReference type="NCBI Taxonomy" id="4803"/>
    <lineage>
        <taxon>Eukaryota</taxon>
        <taxon>Sar</taxon>
        <taxon>Stramenopiles</taxon>
        <taxon>Oomycota</taxon>
        <taxon>Peronosporomycetes</taxon>
        <taxon>Pythiales</taxon>
        <taxon>Pythiaceae</taxon>
    </lineage>
</organism>
<dbReference type="EMBL" id="DAKRPA010000260">
    <property type="protein sequence ID" value="DAZ94248.1"/>
    <property type="molecule type" value="Genomic_DNA"/>
</dbReference>
<comment type="caution">
    <text evidence="1">The sequence shown here is derived from an EMBL/GenBank/DDBJ whole genome shotgun (WGS) entry which is preliminary data.</text>
</comment>
<accession>A0AAV2YK88</accession>
<dbReference type="AlphaFoldDB" id="A0AAV2YK88"/>
<name>A0AAV2YK88_9STRA</name>
<keyword evidence="2" id="KW-1185">Reference proteome</keyword>
<evidence type="ECO:0000313" key="2">
    <source>
        <dbReference type="Proteomes" id="UP001146120"/>
    </source>
</evidence>
<reference evidence="1" key="2">
    <citation type="journal article" date="2023" name="Microbiol Resour">
        <title>Decontamination and Annotation of the Draft Genome Sequence of the Oomycete Lagenidium giganteum ARSEF 373.</title>
        <authorList>
            <person name="Morgan W.R."/>
            <person name="Tartar A."/>
        </authorList>
    </citation>
    <scope>NUCLEOTIDE SEQUENCE</scope>
    <source>
        <strain evidence="1">ARSEF 373</strain>
    </source>
</reference>
<evidence type="ECO:0000313" key="1">
    <source>
        <dbReference type="EMBL" id="DAZ94248.1"/>
    </source>
</evidence>
<protein>
    <submittedName>
        <fullName evidence="1">Uncharacterized protein</fullName>
    </submittedName>
</protein>
<sequence length="26" mass="2744">MEGQLDTAVISNVSVIVRLPLTLMSG</sequence>
<dbReference type="Proteomes" id="UP001146120">
    <property type="component" value="Unassembled WGS sequence"/>
</dbReference>
<gene>
    <name evidence="1" type="ORF">N0F65_004960</name>
</gene>
<reference evidence="1" key="1">
    <citation type="submission" date="2022-11" db="EMBL/GenBank/DDBJ databases">
        <authorList>
            <person name="Morgan W.R."/>
            <person name="Tartar A."/>
        </authorList>
    </citation>
    <scope>NUCLEOTIDE SEQUENCE</scope>
    <source>
        <strain evidence="1">ARSEF 373</strain>
    </source>
</reference>
<proteinExistence type="predicted"/>